<gene>
    <name evidence="3" type="primary">51</name>
    <name evidence="3" type="ORF">SEA_SCHUBERT_51</name>
</gene>
<feature type="region of interest" description="Disordered" evidence="1">
    <location>
        <begin position="219"/>
        <end position="262"/>
    </location>
</feature>
<evidence type="ECO:0000313" key="3">
    <source>
        <dbReference type="EMBL" id="AZV01757.1"/>
    </source>
</evidence>
<name>A0A3T0IP10_9CAUD</name>
<protein>
    <recommendedName>
        <fullName evidence="2">DUF2786 domain-containing protein</fullName>
    </recommendedName>
</protein>
<keyword evidence="4" id="KW-1185">Reference proteome</keyword>
<dbReference type="EMBL" id="MK308637">
    <property type="protein sequence ID" value="AZV01757.1"/>
    <property type="molecule type" value="Genomic_DNA"/>
</dbReference>
<organism evidence="3 4">
    <name type="scientific">Microbacterium phage Schubert</name>
    <dbReference type="NCBI Taxonomy" id="2500787"/>
    <lineage>
        <taxon>Viruses</taxon>
        <taxon>Duplodnaviria</taxon>
        <taxon>Heunggongvirae</taxon>
        <taxon>Uroviricota</taxon>
        <taxon>Caudoviricetes</taxon>
        <taxon>Schubertvirus</taxon>
        <taxon>Schubertvirus schubert</taxon>
    </lineage>
</organism>
<dbReference type="GeneID" id="55010230"/>
<feature type="domain" description="DUF2786" evidence="2">
    <location>
        <begin position="28"/>
        <end position="61"/>
    </location>
</feature>
<dbReference type="KEGG" id="vg:55010230"/>
<accession>A0A3T0IP10</accession>
<evidence type="ECO:0000259" key="2">
    <source>
        <dbReference type="Pfam" id="PF10979"/>
    </source>
</evidence>
<dbReference type="InterPro" id="IPR024498">
    <property type="entry name" value="DUF2786"/>
</dbReference>
<evidence type="ECO:0000256" key="1">
    <source>
        <dbReference type="SAM" id="MobiDB-lite"/>
    </source>
</evidence>
<dbReference type="RefSeq" id="YP_009818882.1">
    <property type="nucleotide sequence ID" value="NC_048144.1"/>
</dbReference>
<evidence type="ECO:0000313" key="4">
    <source>
        <dbReference type="Proteomes" id="UP000287712"/>
    </source>
</evidence>
<dbReference type="Pfam" id="PF10979">
    <property type="entry name" value="DUF2786"/>
    <property type="match status" value="1"/>
</dbReference>
<reference evidence="3 4" key="1">
    <citation type="submission" date="2018-12" db="EMBL/GenBank/DDBJ databases">
        <authorList>
            <person name="Lauer M.J."/>
            <person name="Adewumi O.M."/>
            <person name="Alachi P."/>
            <person name="Anderson S.J."/>
            <person name="Bakarey A.S."/>
            <person name="Beyer A.R."/>
            <person name="Biederman W.H."/>
            <person name="Bollivar D.W."/>
            <person name="Butela K.A."/>
            <person name="Byrum C.A."/>
            <person name="Caughron J.E."/>
            <person name="Coleman S.T."/>
            <person name="Collins D.P."/>
            <person name="Cresawn S.G."/>
            <person name="Dougan K.E."/>
            <person name="Duffy I."/>
            <person name="Eivazova E.R."/>
            <person name="Engstrom E.M."/>
            <person name="Fallest-Strobl P.C."/>
            <person name="Godde J.S."/>
            <person name="Gogarten J.P."/>
            <person name="Hammer B.W."/>
            <person name="Heller D.M."/>
            <person name="Lee J.S."/>
            <person name="Leonard J.E."/>
            <person name="Long J.A."/>
            <person name="Mastrapaolo M.D."/>
            <person name="Mathur V."/>
            <person name="Mesich B.L."/>
            <person name="Mitchell J.C."/>
            <person name="Moore R."/>
            <person name="Pandey S."/>
            <person name="Pollack M.J."/>
            <person name="Popolizio T.R."/>
            <person name="Porter M.L."/>
            <person name="Reid N.M."/>
            <person name="Salvitti L.R."/>
            <person name="Sayre B.L."/>
            <person name="Schrock T.A."/>
            <person name="Sconiers W.B."/>
            <person name="Sheehy R."/>
            <person name="Shows K.H."/>
            <person name="Sprangers S.A."/>
            <person name="Sprenkle A.B."/>
            <person name="Swerdlow S.J."/>
            <person name="Theoret J.R."/>
            <person name="Thompson K.M."/>
            <person name="Tibbetts T.J."/>
            <person name="Tigges M."/>
            <person name="Van A.R."/>
            <person name="Washington J.M."/>
            <person name="Windsor E.J."/>
            <person name="Wingfield D.L."/>
            <person name="Yoon E.J."/>
            <person name="Garlena R.A."/>
            <person name="Russell D.A."/>
            <person name="Pope W.H."/>
            <person name="Jacobs-Sera D."/>
            <person name="Hatfull G.F."/>
        </authorList>
    </citation>
    <scope>NUCLEOTIDE SEQUENCE [LARGE SCALE GENOMIC DNA]</scope>
</reference>
<sequence>MISTRSNTHHNFKENIMADTQDKKLELIAQLLAKAESTTPEEAEALTEHAERLMVKYGIEQARIDERRAKAGQASEKIIEERLDFTGAYRGEMLNLCSNVVHGLGGLRGMQYTGGRGKVFSFWIVGFESDVQQAKTLILSLQVQSMVAVRTWWKEHKDVYAGYSSYEQEKARRSFVHGFGTGAGTRIRESRQQVVQEASKGTELVLISRDAKVQEYMDGKATRRARRRTATGRDSAAGHGYRAGQNANTGGRAVTQGRGIEA</sequence>
<proteinExistence type="predicted"/>
<dbReference type="Proteomes" id="UP000287712">
    <property type="component" value="Segment"/>
</dbReference>